<comment type="caution">
    <text evidence="1">The sequence shown here is derived from an EMBL/GenBank/DDBJ whole genome shotgun (WGS) entry which is preliminary data.</text>
</comment>
<accession>A0AAP2GJV0</accession>
<dbReference type="EMBL" id="JAHESF010000017">
    <property type="protein sequence ID" value="MBT1698721.1"/>
    <property type="molecule type" value="Genomic_DNA"/>
</dbReference>
<reference evidence="1 2" key="1">
    <citation type="submission" date="2021-05" db="EMBL/GenBank/DDBJ databases">
        <title>A Polyphasic approach of four new species of the genus Ohtaekwangia: Ohtaekwangia histidinii sp. nov., Ohtaekwangia cretensis sp. nov., Ohtaekwangia indiensis sp. nov., Ohtaekwangia reichenbachii sp. nov. from diverse environment.</title>
        <authorList>
            <person name="Octaviana S."/>
        </authorList>
    </citation>
    <scope>NUCLEOTIDE SEQUENCE [LARGE SCALE GENOMIC DNA]</scope>
    <source>
        <strain evidence="1 2">PWU4</strain>
    </source>
</reference>
<proteinExistence type="predicted"/>
<evidence type="ECO:0000313" key="1">
    <source>
        <dbReference type="EMBL" id="MBT1698721.1"/>
    </source>
</evidence>
<keyword evidence="2" id="KW-1185">Reference proteome</keyword>
<dbReference type="RefSeq" id="WP_254165416.1">
    <property type="nucleotide sequence ID" value="NZ_JAHESF010000017.1"/>
</dbReference>
<name>A0AAP2GJV0_9BACT</name>
<organism evidence="1 2">
    <name type="scientific">Chryseosolibacter histidini</name>
    <dbReference type="NCBI Taxonomy" id="2782349"/>
    <lineage>
        <taxon>Bacteria</taxon>
        <taxon>Pseudomonadati</taxon>
        <taxon>Bacteroidota</taxon>
        <taxon>Cytophagia</taxon>
        <taxon>Cytophagales</taxon>
        <taxon>Chryseotaleaceae</taxon>
        <taxon>Chryseosolibacter</taxon>
    </lineage>
</organism>
<evidence type="ECO:0008006" key="3">
    <source>
        <dbReference type="Google" id="ProtNLM"/>
    </source>
</evidence>
<dbReference type="AlphaFoldDB" id="A0AAP2GJV0"/>
<protein>
    <recommendedName>
        <fullName evidence="3">DUF1579 domain-containing protein</fullName>
    </recommendedName>
</protein>
<gene>
    <name evidence="1" type="ORF">KK083_17645</name>
</gene>
<sequence length="204" mass="22982">MNIFISKIAIFAFTCFLVTAISGYGQVQRGLKMVNATLTRDGELVITASKTSSAHDFDFLAGTWRANNRRLKTRLDRCAEWIETTATIENRAMLNGIANMDISRASNAGVVSENMSLRIFDVRTRLWNLYWVDGRTGTMDPPVTGSFEGNIGIFYGKNTCNGIPVLVMYKWDKNDPDHPQWSQAYSPDNGLTWEWNLQTLSARP</sequence>
<dbReference type="Proteomes" id="UP001319200">
    <property type="component" value="Unassembled WGS sequence"/>
</dbReference>
<evidence type="ECO:0000313" key="2">
    <source>
        <dbReference type="Proteomes" id="UP001319200"/>
    </source>
</evidence>